<feature type="domain" description="SD-repeat containing protein B" evidence="6">
    <location>
        <begin position="471"/>
        <end position="552"/>
    </location>
</feature>
<evidence type="ECO:0000313" key="8">
    <source>
        <dbReference type="Proteomes" id="UP000295293"/>
    </source>
</evidence>
<keyword evidence="3 5" id="KW-0732">Signal</keyword>
<dbReference type="Gene3D" id="2.60.40.10">
    <property type="entry name" value="Immunoglobulins"/>
    <property type="match status" value="1"/>
</dbReference>
<organism evidence="7 8">
    <name type="scientific">Tahibacter aquaticus</name>
    <dbReference type="NCBI Taxonomy" id="520092"/>
    <lineage>
        <taxon>Bacteria</taxon>
        <taxon>Pseudomonadati</taxon>
        <taxon>Pseudomonadota</taxon>
        <taxon>Gammaproteobacteria</taxon>
        <taxon>Lysobacterales</taxon>
        <taxon>Rhodanobacteraceae</taxon>
        <taxon>Tahibacter</taxon>
    </lineage>
</organism>
<dbReference type="Pfam" id="PF17210">
    <property type="entry name" value="SdrD_B"/>
    <property type="match status" value="1"/>
</dbReference>
<dbReference type="EMBL" id="SNZH01000008">
    <property type="protein sequence ID" value="TDR42529.1"/>
    <property type="molecule type" value="Genomic_DNA"/>
</dbReference>
<dbReference type="GO" id="GO:0005576">
    <property type="term" value="C:extracellular region"/>
    <property type="evidence" value="ECO:0007669"/>
    <property type="project" value="UniProtKB-SubCell"/>
</dbReference>
<keyword evidence="2" id="KW-0964">Secreted</keyword>
<dbReference type="Proteomes" id="UP000295293">
    <property type="component" value="Unassembled WGS sequence"/>
</dbReference>
<accession>A0A4R6YVM1</accession>
<dbReference type="InterPro" id="IPR033764">
    <property type="entry name" value="Sdr_B"/>
</dbReference>
<feature type="chain" id="PRO_5020583345" evidence="5">
    <location>
        <begin position="38"/>
        <end position="1157"/>
    </location>
</feature>
<evidence type="ECO:0000256" key="1">
    <source>
        <dbReference type="ARBA" id="ARBA00004613"/>
    </source>
</evidence>
<dbReference type="InterPro" id="IPR013783">
    <property type="entry name" value="Ig-like_fold"/>
</dbReference>
<dbReference type="AlphaFoldDB" id="A0A4R6YVM1"/>
<evidence type="ECO:0000256" key="4">
    <source>
        <dbReference type="SAM" id="MobiDB-lite"/>
    </source>
</evidence>
<sequence length="1157" mass="122381">MMENRNVPRTVLCSLRALLARLALLGMLFLLAGTAQAQSVCAEVKIEIRQTVTLERQAFDATLKIRNGLSLPVEAIKVELRFTDANGVSIPATNNPGDTAARFFFREDGMVDIVGTLDGTATVAAQKTGEAHWLIIPSANAGGVTPDGVAYRVGAKITYRLGEETKTVDVTPDTITVRPQPKIRLDYFLPGPVYGDDPFTPAVEPMLPFTLGVRVWNYGYGRVAKLGIESGQPKIVENRQGLLVDFRILDGFVDAAPAQPSLALDFAAIEAAAARMGRWNMTASLSGRFDEFKATIRHADELGGELTALIRSDDIATHKLIRDVRVDLPGRDGVRDYLAYQNFGDVPKLFESDGGLAPANLGATPVVVAVASLSGGGNTRELSIDAAPDNFVYSRIADPFDGAMTTVRAVREDGRRLAAENAWFSRERNAGGDQWLYYLNLFDHHGAAVGSQGRVRYTLTTDAIAEAPGSLSGQVFEDLDADGLRDAGEPAMSEVEVTLGEAAGPTAALARTRRTDSLGRFVFDALPPGDYSLTVAALAGYSDGQHRAGSAGGEVDGATIRSIHLAAAQEAVGYSFAKSLTPDDKIVTDQSVEVVIAETEHVVGRPFDVIVYAYDPKATRARVELLLPTGAELSEPVVAQDGSTFDGYGTWLTTPPANGRSVLRFKLMLRGSGATTLTATITPVSSNVVDLQLHNNRVDYPLSATAAAPFELELAALPAAPRVLVLLACAGGTSSQSALPAKNLCGTERLQGFAALLAEAGVEHKIAQSDGEFRTELRSGHWNTYWIASGAAAAMSAATNLELAQALLREEWLIADQPRGNPASAAGAVQQLEQYIPVTFIGGLPLAPGGSVTVAESSYLPAGTLQVYGERHGYAIEAPLGGPLGTFDNGATAITQVNRTLLFGFDLYAALQGNPAYRQALWPKLFAATRPPLPTAFPADVLADVQIRLKALTAAVPLTLRAETQQDAHLQSPQPLPGEQGDGFASWSLTVPAGAERTFRLGLRPGLVDAGSALQATARNSSEPAAVPKSATLAVPVVSLDTLAQRVRQGLALGGQPQSLLADFDRAMQHRVTGLLDSAIAKLLAVSDAVDTDWRDNGNFATPLAKDFGLLIQALQRESYRLMLECEGVPTSDAPAGKARKTSCPPPGGASAARGGG</sequence>
<keyword evidence="8" id="KW-1185">Reference proteome</keyword>
<evidence type="ECO:0000256" key="2">
    <source>
        <dbReference type="ARBA" id="ARBA00022525"/>
    </source>
</evidence>
<evidence type="ECO:0000259" key="6">
    <source>
        <dbReference type="Pfam" id="PF17210"/>
    </source>
</evidence>
<reference evidence="7 8" key="1">
    <citation type="submission" date="2019-03" db="EMBL/GenBank/DDBJ databases">
        <title>Genomic Encyclopedia of Type Strains, Phase IV (KMG-IV): sequencing the most valuable type-strain genomes for metagenomic binning, comparative biology and taxonomic classification.</title>
        <authorList>
            <person name="Goeker M."/>
        </authorList>
    </citation>
    <scope>NUCLEOTIDE SEQUENCE [LARGE SCALE GENOMIC DNA]</scope>
    <source>
        <strain evidence="7 8">DSM 21667</strain>
    </source>
</reference>
<evidence type="ECO:0000256" key="3">
    <source>
        <dbReference type="ARBA" id="ARBA00022729"/>
    </source>
</evidence>
<comment type="caution">
    <text evidence="7">The sequence shown here is derived from an EMBL/GenBank/DDBJ whole genome shotgun (WGS) entry which is preliminary data.</text>
</comment>
<feature type="region of interest" description="Disordered" evidence="4">
    <location>
        <begin position="1131"/>
        <end position="1157"/>
    </location>
</feature>
<dbReference type="SUPFAM" id="SSF117074">
    <property type="entry name" value="Hypothetical protein PA1324"/>
    <property type="match status" value="1"/>
</dbReference>
<evidence type="ECO:0000256" key="5">
    <source>
        <dbReference type="SAM" id="SignalP"/>
    </source>
</evidence>
<gene>
    <name evidence="7" type="ORF">DFR29_108113</name>
</gene>
<comment type="subcellular location">
    <subcellularLocation>
        <location evidence="1">Secreted</location>
    </subcellularLocation>
</comment>
<protein>
    <submittedName>
        <fullName evidence="7">SdrD B-like protein</fullName>
    </submittedName>
</protein>
<name>A0A4R6YVM1_9GAMM</name>
<feature type="signal peptide" evidence="5">
    <location>
        <begin position="1"/>
        <end position="37"/>
    </location>
</feature>
<proteinExistence type="predicted"/>
<evidence type="ECO:0000313" key="7">
    <source>
        <dbReference type="EMBL" id="TDR42529.1"/>
    </source>
</evidence>